<gene>
    <name evidence="1" type="ORF">KDK_40360</name>
</gene>
<dbReference type="AlphaFoldDB" id="A0A402AM82"/>
<reference evidence="2" key="1">
    <citation type="submission" date="2018-12" db="EMBL/GenBank/DDBJ databases">
        <title>Tengunoibacter tsumagoiensis gen. nov., sp. nov., Dictyobacter kobayashii sp. nov., D. alpinus sp. nov., and D. joshuensis sp. nov. and description of Dictyobacteraceae fam. nov. within the order Ktedonobacterales isolated from Tengu-no-mugimeshi.</title>
        <authorList>
            <person name="Wang C.M."/>
            <person name="Zheng Y."/>
            <person name="Sakai Y."/>
            <person name="Toyoda A."/>
            <person name="Minakuchi Y."/>
            <person name="Abe K."/>
            <person name="Yokota A."/>
            <person name="Yabe S."/>
        </authorList>
    </citation>
    <scope>NUCLEOTIDE SEQUENCE [LARGE SCALE GENOMIC DNA]</scope>
    <source>
        <strain evidence="2">Uno11</strain>
    </source>
</reference>
<organism evidence="1 2">
    <name type="scientific">Dictyobacter kobayashii</name>
    <dbReference type="NCBI Taxonomy" id="2014872"/>
    <lineage>
        <taxon>Bacteria</taxon>
        <taxon>Bacillati</taxon>
        <taxon>Chloroflexota</taxon>
        <taxon>Ktedonobacteria</taxon>
        <taxon>Ktedonobacterales</taxon>
        <taxon>Dictyobacteraceae</taxon>
        <taxon>Dictyobacter</taxon>
    </lineage>
</organism>
<evidence type="ECO:0000313" key="1">
    <source>
        <dbReference type="EMBL" id="GCE20236.1"/>
    </source>
</evidence>
<keyword evidence="2" id="KW-1185">Reference proteome</keyword>
<protein>
    <submittedName>
        <fullName evidence="1">Uncharacterized protein</fullName>
    </submittedName>
</protein>
<comment type="caution">
    <text evidence="1">The sequence shown here is derived from an EMBL/GenBank/DDBJ whole genome shotgun (WGS) entry which is preliminary data.</text>
</comment>
<proteinExistence type="predicted"/>
<dbReference type="EMBL" id="BIFS01000001">
    <property type="protein sequence ID" value="GCE20236.1"/>
    <property type="molecule type" value="Genomic_DNA"/>
</dbReference>
<sequence>MTLGEVAVTALHHHVVVAVLVRRYYLLLAYDAEARALSPVPGCLLLDFLVLGELLALVLD</sequence>
<accession>A0A402AM82</accession>
<evidence type="ECO:0000313" key="2">
    <source>
        <dbReference type="Proteomes" id="UP000287188"/>
    </source>
</evidence>
<name>A0A402AM82_9CHLR</name>
<dbReference type="Proteomes" id="UP000287188">
    <property type="component" value="Unassembled WGS sequence"/>
</dbReference>